<dbReference type="Pfam" id="PF07496">
    <property type="entry name" value="zf-CW"/>
    <property type="match status" value="1"/>
</dbReference>
<evidence type="ECO:0000256" key="4">
    <source>
        <dbReference type="SAM" id="MobiDB-lite"/>
    </source>
</evidence>
<dbReference type="GO" id="GO:0008270">
    <property type="term" value="F:zinc ion binding"/>
    <property type="evidence" value="ECO:0007669"/>
    <property type="project" value="UniProtKB-KW"/>
</dbReference>
<dbReference type="PROSITE" id="PS50812">
    <property type="entry name" value="PWWP"/>
    <property type="match status" value="1"/>
</dbReference>
<dbReference type="InterPro" id="IPR000313">
    <property type="entry name" value="PWWP_dom"/>
</dbReference>
<evidence type="ECO:0008006" key="9">
    <source>
        <dbReference type="Google" id="ProtNLM"/>
    </source>
</evidence>
<dbReference type="AlphaFoldDB" id="A0A212EN82"/>
<evidence type="ECO:0000256" key="1">
    <source>
        <dbReference type="ARBA" id="ARBA00022723"/>
    </source>
</evidence>
<gene>
    <name evidence="7" type="ORF">KGM_212117</name>
</gene>
<feature type="domain" description="PWWP" evidence="5">
    <location>
        <begin position="146"/>
        <end position="212"/>
    </location>
</feature>
<evidence type="ECO:0000256" key="2">
    <source>
        <dbReference type="ARBA" id="ARBA00022771"/>
    </source>
</evidence>
<dbReference type="Gene3D" id="2.30.30.140">
    <property type="match status" value="1"/>
</dbReference>
<dbReference type="Proteomes" id="UP000007151">
    <property type="component" value="Unassembled WGS sequence"/>
</dbReference>
<dbReference type="Gene3D" id="3.30.40.100">
    <property type="match status" value="1"/>
</dbReference>
<sequence length="348" mass="40679">MENVENCNLAIGRAHEPQEEANQPLTQDNSKPQKNVKDYSTAVATNEKPDLQIGSTHELHLSQPSRGLTHLQKLIWLQSKRTKGLWVQCDECDRWRYLPDILDRYELPKKWFCWMNSDKSLASCAAPESPIHLHDEEDLIHNEYSAGSLVLARIPGWPWWPAMVDDCPDTEQFYWLDGFSDIPTHYNVVFFDQYEVTRAWIDPLHLKPYCKQKNTVKLSSNNKKYRNRLEAAILQANDAETLSLMGRLKKYSFICRYKGPILKPKTVTKKYKEKYQKQFKRKYNIDLLDDSSESESDSDSISNKTTLRKNVTAQFRNIPLFWSKKRKKSDSTHVTVTHGEIFCRLDVF</sequence>
<keyword evidence="1" id="KW-0479">Metal-binding</keyword>
<dbReference type="InParanoid" id="A0A212EN82"/>
<keyword evidence="2" id="KW-0863">Zinc-finger</keyword>
<proteinExistence type="predicted"/>
<evidence type="ECO:0000256" key="3">
    <source>
        <dbReference type="ARBA" id="ARBA00022833"/>
    </source>
</evidence>
<protein>
    <recommendedName>
        <fullName evidence="9">Zinc finger CW-type PWWP domain protein 1-like</fullName>
    </recommendedName>
</protein>
<dbReference type="Pfam" id="PF00855">
    <property type="entry name" value="PWWP"/>
    <property type="match status" value="1"/>
</dbReference>
<organism evidence="7 8">
    <name type="scientific">Danaus plexippus plexippus</name>
    <dbReference type="NCBI Taxonomy" id="278856"/>
    <lineage>
        <taxon>Eukaryota</taxon>
        <taxon>Metazoa</taxon>
        <taxon>Ecdysozoa</taxon>
        <taxon>Arthropoda</taxon>
        <taxon>Hexapoda</taxon>
        <taxon>Insecta</taxon>
        <taxon>Pterygota</taxon>
        <taxon>Neoptera</taxon>
        <taxon>Endopterygota</taxon>
        <taxon>Lepidoptera</taxon>
        <taxon>Glossata</taxon>
        <taxon>Ditrysia</taxon>
        <taxon>Papilionoidea</taxon>
        <taxon>Nymphalidae</taxon>
        <taxon>Danainae</taxon>
        <taxon>Danaini</taxon>
        <taxon>Danaina</taxon>
        <taxon>Danaus</taxon>
        <taxon>Danaus</taxon>
    </lineage>
</organism>
<dbReference type="InterPro" id="IPR011124">
    <property type="entry name" value="Znf_CW"/>
</dbReference>
<accession>A0A212EN82</accession>
<evidence type="ECO:0000259" key="6">
    <source>
        <dbReference type="PROSITE" id="PS51050"/>
    </source>
</evidence>
<dbReference type="EMBL" id="AGBW02013697">
    <property type="protein sequence ID" value="OWR42952.1"/>
    <property type="molecule type" value="Genomic_DNA"/>
</dbReference>
<keyword evidence="3" id="KW-0862">Zinc</keyword>
<dbReference type="InterPro" id="IPR042778">
    <property type="entry name" value="ZCWPW1/ZCWPW2"/>
</dbReference>
<reference evidence="7 8" key="1">
    <citation type="journal article" date="2011" name="Cell">
        <title>The monarch butterfly genome yields insights into long-distance migration.</title>
        <authorList>
            <person name="Zhan S."/>
            <person name="Merlin C."/>
            <person name="Boore J.L."/>
            <person name="Reppert S.M."/>
        </authorList>
    </citation>
    <scope>NUCLEOTIDE SEQUENCE [LARGE SCALE GENOMIC DNA]</scope>
    <source>
        <strain evidence="7">F-2</strain>
    </source>
</reference>
<comment type="caution">
    <text evidence="7">The sequence shown here is derived from an EMBL/GenBank/DDBJ whole genome shotgun (WGS) entry which is preliminary data.</text>
</comment>
<dbReference type="SUPFAM" id="SSF63748">
    <property type="entry name" value="Tudor/PWWP/MBT"/>
    <property type="match status" value="1"/>
</dbReference>
<evidence type="ECO:0000313" key="8">
    <source>
        <dbReference type="Proteomes" id="UP000007151"/>
    </source>
</evidence>
<name>A0A212EN82_DANPL</name>
<evidence type="ECO:0000259" key="5">
    <source>
        <dbReference type="PROSITE" id="PS50812"/>
    </source>
</evidence>
<feature type="region of interest" description="Disordered" evidence="4">
    <location>
        <begin position="1"/>
        <end position="36"/>
    </location>
</feature>
<dbReference type="KEGG" id="dpl:KGM_212117"/>
<keyword evidence="8" id="KW-1185">Reference proteome</keyword>
<dbReference type="PANTHER" id="PTHR15999:SF2">
    <property type="entry name" value="ZINC FINGER CW-TYPE PWWP DOMAIN PROTEIN 1"/>
    <property type="match status" value="1"/>
</dbReference>
<feature type="compositionally biased region" description="Polar residues" evidence="4">
    <location>
        <begin position="20"/>
        <end position="33"/>
    </location>
</feature>
<dbReference type="PANTHER" id="PTHR15999">
    <property type="entry name" value="ZINC FINGER CW-TYPE PWWP DOMAIN PROTEIN 1"/>
    <property type="match status" value="1"/>
</dbReference>
<dbReference type="PROSITE" id="PS51050">
    <property type="entry name" value="ZF_CW"/>
    <property type="match status" value="1"/>
</dbReference>
<dbReference type="eggNOG" id="ENOG502QSQZ">
    <property type="taxonomic scope" value="Eukaryota"/>
</dbReference>
<dbReference type="SMART" id="SM00293">
    <property type="entry name" value="PWWP"/>
    <property type="match status" value="1"/>
</dbReference>
<feature type="domain" description="CW-type" evidence="6">
    <location>
        <begin position="80"/>
        <end position="132"/>
    </location>
</feature>
<evidence type="ECO:0000313" key="7">
    <source>
        <dbReference type="EMBL" id="OWR42952.1"/>
    </source>
</evidence>
<dbReference type="GO" id="GO:0005634">
    <property type="term" value="C:nucleus"/>
    <property type="evidence" value="ECO:0007669"/>
    <property type="project" value="TreeGrafter"/>
</dbReference>
<dbReference type="CDD" id="cd20145">
    <property type="entry name" value="PWWP_ZCWPW1"/>
    <property type="match status" value="1"/>
</dbReference>